<dbReference type="InterPro" id="IPR022558">
    <property type="entry name" value="DUF2654"/>
</dbReference>
<dbReference type="Pfam" id="PF10849">
    <property type="entry name" value="DUF2654"/>
    <property type="match status" value="1"/>
</dbReference>
<organism evidence="1 2">
    <name type="scientific">Morganella phage vB_MmoM_MP1</name>
    <dbReference type="NCBI Taxonomy" id="1852628"/>
    <lineage>
        <taxon>Viruses</taxon>
        <taxon>Duplodnaviria</taxon>
        <taxon>Heunggongvirae</taxon>
        <taxon>Uroviricota</taxon>
        <taxon>Caudoviricetes</taxon>
        <taxon>Pantevenvirales</taxon>
        <taxon>Straboviridae</taxon>
        <taxon>Gualtarvirus</taxon>
        <taxon>Gualtarvirus mp1</taxon>
    </lineage>
</organism>
<proteinExistence type="predicted"/>
<dbReference type="Proteomes" id="UP000203816">
    <property type="component" value="Segment"/>
</dbReference>
<gene>
    <name evidence="1" type="ORF">MP1_gp0049</name>
</gene>
<dbReference type="RefSeq" id="YP_009279906.1">
    <property type="nucleotide sequence ID" value="NC_031020.1"/>
</dbReference>
<evidence type="ECO:0000313" key="1">
    <source>
        <dbReference type="EMBL" id="ANM46553.1"/>
    </source>
</evidence>
<dbReference type="KEGG" id="vg:29059480"/>
<dbReference type="EMBL" id="KX078569">
    <property type="protein sequence ID" value="ANM46553.1"/>
    <property type="molecule type" value="Genomic_DNA"/>
</dbReference>
<sequence length="112" mass="13183">MNTPTPTEIDLATLSDEEIKARFDEGIRVQAQQETDKILKKNRHELRRLKKQYEEALLTGNKDMFKYTLSKLRTIYKQQVSEDILDLCWRTSRETIQGIIDDHQGTVQETEN</sequence>
<reference evidence="1 2" key="1">
    <citation type="submission" date="2016-04" db="EMBL/GenBank/DDBJ databases">
        <title>Comparative genomics of Morganella phages MP1 and MP2 define new clades among the T4 and T7-like Viruses.</title>
        <authorList>
            <person name="Pinto G."/>
            <person name="Oliveira A."/>
            <person name="Malgorzata L."/>
            <person name="Kropinski A."/>
            <person name="Azeredo J."/>
        </authorList>
    </citation>
    <scope>NUCLEOTIDE SEQUENCE [LARGE SCALE GENOMIC DNA]</scope>
</reference>
<name>A0A192YAN3_9CAUD</name>
<evidence type="ECO:0000313" key="2">
    <source>
        <dbReference type="Proteomes" id="UP000203816"/>
    </source>
</evidence>
<accession>A0A192YAN3</accession>
<keyword evidence="2" id="KW-1185">Reference proteome</keyword>
<protein>
    <submittedName>
        <fullName evidence="1">Uncharacterized protein</fullName>
    </submittedName>
</protein>
<dbReference type="GeneID" id="29059480"/>